<protein>
    <submittedName>
        <fullName evidence="4">Carbon-nitrogen hydrolase family protein</fullName>
    </submittedName>
</protein>
<dbReference type="PROSITE" id="PS01227">
    <property type="entry name" value="UPF0012"/>
    <property type="match status" value="1"/>
</dbReference>
<gene>
    <name evidence="4" type="ORF">I1A42_12640</name>
</gene>
<dbReference type="SUPFAM" id="SSF56317">
    <property type="entry name" value="Carbon-nitrogen hydrolase"/>
    <property type="match status" value="1"/>
</dbReference>
<name>A0ABS0GG40_9VIBR</name>
<proteinExistence type="inferred from homology"/>
<dbReference type="PROSITE" id="PS50263">
    <property type="entry name" value="CN_HYDROLASE"/>
    <property type="match status" value="1"/>
</dbReference>
<dbReference type="RefSeq" id="WP_196123655.1">
    <property type="nucleotide sequence ID" value="NZ_JADPMR010000001.1"/>
</dbReference>
<evidence type="ECO:0000256" key="1">
    <source>
        <dbReference type="ARBA" id="ARBA00010613"/>
    </source>
</evidence>
<dbReference type="GO" id="GO:0016787">
    <property type="term" value="F:hydrolase activity"/>
    <property type="evidence" value="ECO:0007669"/>
    <property type="project" value="UniProtKB-KW"/>
</dbReference>
<comment type="similarity">
    <text evidence="1">Belongs to the carbon-nitrogen hydrolase superfamily. NIT1/NIT2 family.</text>
</comment>
<evidence type="ECO:0000256" key="2">
    <source>
        <dbReference type="ARBA" id="ARBA00022801"/>
    </source>
</evidence>
<accession>A0ABS0GG40</accession>
<reference evidence="4 5" key="1">
    <citation type="submission" date="2020-11" db="EMBL/GenBank/DDBJ databases">
        <title>Vibrio nitrifigilis sp. nov., a marine nitrogen-fixing bacterium isolated from the lagoon sediment of an islet inside an atoll.</title>
        <authorList>
            <person name="Wang L.-T."/>
            <person name="Shieh W.Y."/>
        </authorList>
    </citation>
    <scope>NUCLEOTIDE SEQUENCE [LARGE SCALE GENOMIC DNA]</scope>
    <source>
        <strain evidence="4 5">NFV-1</strain>
    </source>
</reference>
<dbReference type="InterPro" id="IPR036526">
    <property type="entry name" value="C-N_Hydrolase_sf"/>
</dbReference>
<dbReference type="InterPro" id="IPR001110">
    <property type="entry name" value="UPF0012_CS"/>
</dbReference>
<dbReference type="CDD" id="cd07572">
    <property type="entry name" value="nit"/>
    <property type="match status" value="1"/>
</dbReference>
<dbReference type="Proteomes" id="UP000597206">
    <property type="component" value="Unassembled WGS sequence"/>
</dbReference>
<keyword evidence="2 4" id="KW-0378">Hydrolase</keyword>
<evidence type="ECO:0000313" key="5">
    <source>
        <dbReference type="Proteomes" id="UP000597206"/>
    </source>
</evidence>
<dbReference type="InterPro" id="IPR045254">
    <property type="entry name" value="Nit1/2_C-N_Hydrolase"/>
</dbReference>
<sequence>MERVGVIQMTSGPNVADNVTFIEKQIARLVKHGAQWIVTPENALLFSQRTDYHAYAEPLGRGPIQLRLAEIARHYGVWLLIGSMPIKRDDSVTSTSILLDSQGQCQAYYDKLHMFDVDVADSQHRYRESETFQAGSQISLTQTPFGALGLSICYDIRFPHLYSELRQRGAEIFIVPAAFTAVTGQAHWEVLLRARAIENQCWVVAAAQGGKHPCGRETWGHSMVVNPWGEIVASLEQQAGSLIVDIDRSASAEVRQAMPIIEHARFSNQFQSTKS</sequence>
<evidence type="ECO:0000259" key="3">
    <source>
        <dbReference type="PROSITE" id="PS50263"/>
    </source>
</evidence>
<evidence type="ECO:0000313" key="4">
    <source>
        <dbReference type="EMBL" id="MBF9001368.1"/>
    </source>
</evidence>
<keyword evidence="5" id="KW-1185">Reference proteome</keyword>
<feature type="domain" description="CN hydrolase" evidence="3">
    <location>
        <begin position="2"/>
        <end position="248"/>
    </location>
</feature>
<comment type="caution">
    <text evidence="4">The sequence shown here is derived from an EMBL/GenBank/DDBJ whole genome shotgun (WGS) entry which is preliminary data.</text>
</comment>
<dbReference type="Gene3D" id="3.60.110.10">
    <property type="entry name" value="Carbon-nitrogen hydrolase"/>
    <property type="match status" value="1"/>
</dbReference>
<dbReference type="EMBL" id="JADPMR010000001">
    <property type="protein sequence ID" value="MBF9001368.1"/>
    <property type="molecule type" value="Genomic_DNA"/>
</dbReference>
<organism evidence="4 5">
    <name type="scientific">Vibrio nitrifigilis</name>
    <dbReference type="NCBI Taxonomy" id="2789781"/>
    <lineage>
        <taxon>Bacteria</taxon>
        <taxon>Pseudomonadati</taxon>
        <taxon>Pseudomonadota</taxon>
        <taxon>Gammaproteobacteria</taxon>
        <taxon>Vibrionales</taxon>
        <taxon>Vibrionaceae</taxon>
        <taxon>Vibrio</taxon>
    </lineage>
</organism>
<dbReference type="InterPro" id="IPR003010">
    <property type="entry name" value="C-N_Hydrolase"/>
</dbReference>
<dbReference type="PANTHER" id="PTHR23088:SF27">
    <property type="entry name" value="DEAMINATED GLUTATHIONE AMIDASE"/>
    <property type="match status" value="1"/>
</dbReference>
<dbReference type="PANTHER" id="PTHR23088">
    <property type="entry name" value="NITRILASE-RELATED"/>
    <property type="match status" value="1"/>
</dbReference>
<dbReference type="Pfam" id="PF00795">
    <property type="entry name" value="CN_hydrolase"/>
    <property type="match status" value="1"/>
</dbReference>